<gene>
    <name evidence="1" type="ORF">MILVUS5_LOCUS11479</name>
</gene>
<dbReference type="Proteomes" id="UP001177021">
    <property type="component" value="Unassembled WGS sequence"/>
</dbReference>
<dbReference type="EMBL" id="CASHSV030000024">
    <property type="protein sequence ID" value="CAJ2641929.1"/>
    <property type="molecule type" value="Genomic_DNA"/>
</dbReference>
<sequence>MEVLSSFYPDVSTSCNLIPRIFGCKSFVHIHSDGRGKLDPRALKCVFIGYSSTQKGYKCYHPPSNKFFVSRDVTFHEQESYFAQTHLHGENTSKEDESLILPDLNLGPQVEAETRSDNVETEIDPKNVETRGDNVETEIDSEKDGNVGVDVRYGKNLVYTRKKNIIPESTHIHESNPTLHEETFLYPSKSSDSISEFSPVQVPESSSTLQEPNPIKHKKPKSREVTPIHSKDSHLPIAHRKETRTCTNKPLYPLSNYLYFEQLSTTHKAFLTSLNTTTIPTSLSEALSDRKWKQAMDLEMEALDKNNTWELVSLPNGKKPVGCKWVYTVKYKADGSIERYKARLVAKGFTQTYGIDYSETFAPVAKMNTVRVILSLAANYNWNLEQFDVKNAFLHGELEEEIYMDVPPGYREDIAANTVCKLKKALYGLKQSPRAWFGRFTKVMVGLGFKQSQGDHTLFVKHSKSGGVTVLLVYVDDIIVTGDDEEEQQMLSQHLAKEFEIKTLGKLKYFLGIEVAHSKKGIFISQQKYITDLLQETGKTACKPACTPIDPNIKLGNAEDVAVNKEMYQRLVGKLIYLSHTRPDVAFAVSLVSQFMHQPKEIHLQAALRIVQYLKGTPGRGILFERNGSVGLEAYTDADYAGSIVDRRSTTGYCTFLGGNLVTWKSKKQSVVSRSSAEAEFRTMTQGICELLWLKSILEDLRIKSDEPMKLYCDNKSAISIAHNPVQHDRTKHIEVDRHFIKEKLDSGLICTPYVSSQGNLADLLTKGLNGNNFERIVSKLGMINIHSPA</sequence>
<name>A0ACB0JB83_TRIPR</name>
<reference evidence="1" key="1">
    <citation type="submission" date="2023-10" db="EMBL/GenBank/DDBJ databases">
        <authorList>
            <person name="Rodriguez Cubillos JULIANA M."/>
            <person name="De Vega J."/>
        </authorList>
    </citation>
    <scope>NUCLEOTIDE SEQUENCE</scope>
</reference>
<proteinExistence type="predicted"/>
<accession>A0ACB0JB83</accession>
<protein>
    <submittedName>
        <fullName evidence="1">Uncharacterized protein</fullName>
    </submittedName>
</protein>
<evidence type="ECO:0000313" key="2">
    <source>
        <dbReference type="Proteomes" id="UP001177021"/>
    </source>
</evidence>
<comment type="caution">
    <text evidence="1">The sequence shown here is derived from an EMBL/GenBank/DDBJ whole genome shotgun (WGS) entry which is preliminary data.</text>
</comment>
<keyword evidence="2" id="KW-1185">Reference proteome</keyword>
<organism evidence="1 2">
    <name type="scientific">Trifolium pratense</name>
    <name type="common">Red clover</name>
    <dbReference type="NCBI Taxonomy" id="57577"/>
    <lineage>
        <taxon>Eukaryota</taxon>
        <taxon>Viridiplantae</taxon>
        <taxon>Streptophyta</taxon>
        <taxon>Embryophyta</taxon>
        <taxon>Tracheophyta</taxon>
        <taxon>Spermatophyta</taxon>
        <taxon>Magnoliopsida</taxon>
        <taxon>eudicotyledons</taxon>
        <taxon>Gunneridae</taxon>
        <taxon>Pentapetalae</taxon>
        <taxon>rosids</taxon>
        <taxon>fabids</taxon>
        <taxon>Fabales</taxon>
        <taxon>Fabaceae</taxon>
        <taxon>Papilionoideae</taxon>
        <taxon>50 kb inversion clade</taxon>
        <taxon>NPAAA clade</taxon>
        <taxon>Hologalegina</taxon>
        <taxon>IRL clade</taxon>
        <taxon>Trifolieae</taxon>
        <taxon>Trifolium</taxon>
    </lineage>
</organism>
<evidence type="ECO:0000313" key="1">
    <source>
        <dbReference type="EMBL" id="CAJ2641929.1"/>
    </source>
</evidence>